<dbReference type="OrthoDB" id="3440574at2"/>
<evidence type="ECO:0000313" key="3">
    <source>
        <dbReference type="Proteomes" id="UP000326979"/>
    </source>
</evidence>
<evidence type="ECO:0000313" key="2">
    <source>
        <dbReference type="EMBL" id="MPY43983.1"/>
    </source>
</evidence>
<gene>
    <name evidence="2" type="ORF">FNH04_30020</name>
</gene>
<organism evidence="2 3">
    <name type="scientific">Streptomyces phyllanthi</name>
    <dbReference type="NCBI Taxonomy" id="1803180"/>
    <lineage>
        <taxon>Bacteria</taxon>
        <taxon>Bacillati</taxon>
        <taxon>Actinomycetota</taxon>
        <taxon>Actinomycetes</taxon>
        <taxon>Kitasatosporales</taxon>
        <taxon>Streptomycetaceae</taxon>
        <taxon>Streptomyces</taxon>
    </lineage>
</organism>
<accession>A0A5N8W914</accession>
<dbReference type="EMBL" id="VJZE01000277">
    <property type="protein sequence ID" value="MPY43983.1"/>
    <property type="molecule type" value="Genomic_DNA"/>
</dbReference>
<dbReference type="RefSeq" id="WP_152788916.1">
    <property type="nucleotide sequence ID" value="NZ_BAABEQ010000061.1"/>
</dbReference>
<comment type="caution">
    <text evidence="2">The sequence shown here is derived from an EMBL/GenBank/DDBJ whole genome shotgun (WGS) entry which is preliminary data.</text>
</comment>
<sequence>MGERLPNDGRHDRHHTELAGRLRDFLRGTRPAADHSGIGIGVGALHPLLQLLWNGLILLVPPALFRVVASGRVPGLGRGYWWFMRQPYLRPELSGDFLGLAERLTVGYRAEEPADHVAKLLVHAFLEDLRRAFRRGPCRRRGWRHTAYPVVVIQGTRATDAGRTLLRLVEQVREETGRPVPVLLVHVDHRHSGDLGPSAPADALNMTDVPAIDHTQWAPVSYSSRLRRRRSVPPARVRAQRRFWVYDSTETERVPASVVVTAPLPPWFSRRVVILAACLALLVPTVAWSGYQLGLPGCPHRPLAGDVTVRDVGGQCIGFSDAYAFTFNDEPGQERLHYIQQRIFAQNRDAEHLWERGGRRRPYVTIVYLGTLTGRATRRGEEAYAAEREGLEGMAVAQHIGLRAPVNNSSVPLLRIVIANAGFQMKHADIAVDMIAELARQESDAPVVGVVGPVESRRASAAALRHLNQVGLPAIAPALSADHIDKNSALYFQIAPPNRDQARLVADYARRKGWKGLHVYATYGEGSSRKDDLYVATLLEDLRTEFKGTHDLTFRDWHSGLSMARECGYQGMLFFAGRWSEYGDFLHGLAKDCRNQHWPRHLVADDSVNRFMANPTLREAAPDNLTMLYVSKSGLATCAALRRRSNSEAVASQFLAAVGRPGLLRPARCVHGPGAQEWLGEHVGLAYDATMLLAQAVEQLAGRVRVWPQRWDGRMLDPAAVHTEILRQNQAGGRPGVTGHLVYSPDSGEPDGKPLSLLRIDRIPAVKEMPTEVFSCGPYGRHGAHTCREPRG</sequence>
<proteinExistence type="predicted"/>
<protein>
    <submittedName>
        <fullName evidence="2">Uncharacterized protein</fullName>
    </submittedName>
</protein>
<dbReference type="Gene3D" id="3.40.50.2300">
    <property type="match status" value="2"/>
</dbReference>
<dbReference type="Proteomes" id="UP000326979">
    <property type="component" value="Unassembled WGS sequence"/>
</dbReference>
<name>A0A5N8W914_9ACTN</name>
<keyword evidence="3" id="KW-1185">Reference proteome</keyword>
<evidence type="ECO:0000256" key="1">
    <source>
        <dbReference type="SAM" id="MobiDB-lite"/>
    </source>
</evidence>
<dbReference type="InterPro" id="IPR028082">
    <property type="entry name" value="Peripla_BP_I"/>
</dbReference>
<feature type="region of interest" description="Disordered" evidence="1">
    <location>
        <begin position="730"/>
        <end position="755"/>
    </location>
</feature>
<reference evidence="2 3" key="1">
    <citation type="submission" date="2019-07" db="EMBL/GenBank/DDBJ databases">
        <title>New species of Amycolatopsis and Streptomyces.</title>
        <authorList>
            <person name="Duangmal K."/>
            <person name="Teo W.F.A."/>
            <person name="Lipun K."/>
        </authorList>
    </citation>
    <scope>NUCLEOTIDE SEQUENCE [LARGE SCALE GENOMIC DNA]</scope>
    <source>
        <strain evidence="2 3">TISTR 2346</strain>
    </source>
</reference>
<dbReference type="SUPFAM" id="SSF53822">
    <property type="entry name" value="Periplasmic binding protein-like I"/>
    <property type="match status" value="1"/>
</dbReference>
<dbReference type="AlphaFoldDB" id="A0A5N8W914"/>